<evidence type="ECO:0000313" key="2">
    <source>
        <dbReference type="Proteomes" id="UP000008637"/>
    </source>
</evidence>
<dbReference type="EMBL" id="FR773153">
    <property type="protein sequence ID" value="CBY92280.1"/>
    <property type="molecule type" value="Genomic_DNA"/>
</dbReference>
<reference evidence="1 2" key="1">
    <citation type="journal article" date="2011" name="J. Bacteriol.">
        <title>Complete genome sequence of Mycoplasma haemofelis, a hemotropic mycoplasma.</title>
        <authorList>
            <person name="Barker E.N."/>
            <person name="Helps C.R."/>
            <person name="Peters I.R."/>
            <person name="Darby A.C."/>
            <person name="Radford A.D."/>
            <person name="Tasker S."/>
        </authorList>
    </citation>
    <scope>NUCLEOTIDE SEQUENCE [LARGE SCALE GENOMIC DNA]</scope>
    <source>
        <strain evidence="1 2">Langford 1</strain>
    </source>
</reference>
<sequence>MNFAAKAAAGAGLTGSLAGGGYLVYTHNTKPTLEDRLIKDKFKILPLKAGKGNNEGWSIILAEYKKDTATSKFSISLDSSDDVNIEKLKVECTKALSGEYSDASYSRAKRWCVVARSLKERLEDTGFRILDNTESTSTDDGEWVKKESIYKDRDLSGIEDDLKTAAGDKGKRKDVIKKGCKSLLEGDSKTFSDDFDDKYSKAEKICAVKK</sequence>
<protein>
    <submittedName>
        <fullName evidence="1">Uncharacterized protein</fullName>
    </submittedName>
</protein>
<organism evidence="1 2">
    <name type="scientific">Mycoplasma haemofelis (strain Langford 1)</name>
    <name type="common">Haemobartonella felis</name>
    <dbReference type="NCBI Taxonomy" id="941640"/>
    <lineage>
        <taxon>Bacteria</taxon>
        <taxon>Bacillati</taxon>
        <taxon>Mycoplasmatota</taxon>
        <taxon>Mollicutes</taxon>
        <taxon>Mycoplasmataceae</taxon>
        <taxon>Mycoplasma</taxon>
    </lineage>
</organism>
<accession>E8ZGK9</accession>
<dbReference type="Proteomes" id="UP000008637">
    <property type="component" value="Chromosome"/>
</dbReference>
<dbReference type="HOGENOM" id="CLU_098620_3_0_14"/>
<dbReference type="KEGG" id="mha:HF1_02720"/>
<evidence type="ECO:0000313" key="1">
    <source>
        <dbReference type="EMBL" id="CBY92280.1"/>
    </source>
</evidence>
<name>E8ZGK9_MYCHL</name>
<dbReference type="AlphaFoldDB" id="E8ZGK9"/>
<proteinExistence type="predicted"/>
<dbReference type="OrthoDB" id="9828227at2"/>
<gene>
    <name evidence="1" type="ordered locus">HF1_02720</name>
</gene>
<keyword evidence="2" id="KW-1185">Reference proteome</keyword>